<dbReference type="Pfam" id="PF15890">
    <property type="entry name" value="Peptidase_Mx1"/>
    <property type="match status" value="1"/>
</dbReference>
<dbReference type="NCBIfam" id="TIGR04549">
    <property type="entry name" value="LP_HExxH_w_tonB"/>
    <property type="match status" value="1"/>
</dbReference>
<protein>
    <recommendedName>
        <fullName evidence="4">Substrate import-associated zinc metallohydrolase lipoprotein</fullName>
    </recommendedName>
</protein>
<dbReference type="Proteomes" id="UP000530060">
    <property type="component" value="Unassembled WGS sequence"/>
</dbReference>
<dbReference type="RefSeq" id="WP_180910241.1">
    <property type="nucleotide sequence ID" value="NZ_CAIJDP010000084.1"/>
</dbReference>
<evidence type="ECO:0008006" key="4">
    <source>
        <dbReference type="Google" id="ProtNLM"/>
    </source>
</evidence>
<dbReference type="Gene3D" id="3.40.390.70">
    <property type="match status" value="1"/>
</dbReference>
<comment type="caution">
    <text evidence="2">The sequence shown here is derived from an EMBL/GenBank/DDBJ whole genome shotgun (WGS) entry which is preliminary data.</text>
</comment>
<dbReference type="EMBL" id="CAIJDP010000084">
    <property type="protein sequence ID" value="CAD0007940.1"/>
    <property type="molecule type" value="Genomic_DNA"/>
</dbReference>
<reference evidence="2 3" key="1">
    <citation type="submission" date="2020-06" db="EMBL/GenBank/DDBJ databases">
        <authorList>
            <person name="Criscuolo A."/>
        </authorList>
    </citation>
    <scope>NUCLEOTIDE SEQUENCE [LARGE SCALE GENOMIC DNA]</scope>
    <source>
        <strain evidence="3">CIP 111411</strain>
    </source>
</reference>
<evidence type="ECO:0000256" key="1">
    <source>
        <dbReference type="SAM" id="SignalP"/>
    </source>
</evidence>
<dbReference type="PROSITE" id="PS51257">
    <property type="entry name" value="PROKAR_LIPOPROTEIN"/>
    <property type="match status" value="1"/>
</dbReference>
<organism evidence="2 3">
    <name type="scientific">Flavobacterium salmonis</name>
    <dbReference type="NCBI Taxonomy" id="2654844"/>
    <lineage>
        <taxon>Bacteria</taxon>
        <taxon>Pseudomonadati</taxon>
        <taxon>Bacteroidota</taxon>
        <taxon>Flavobacteriia</taxon>
        <taxon>Flavobacteriales</taxon>
        <taxon>Flavobacteriaceae</taxon>
        <taxon>Flavobacterium</taxon>
    </lineage>
</organism>
<evidence type="ECO:0000313" key="3">
    <source>
        <dbReference type="Proteomes" id="UP000530060"/>
    </source>
</evidence>
<accession>A0A6V6Z839</accession>
<dbReference type="InterPro" id="IPR030890">
    <property type="entry name" value="LP_HExxH_w_TonB"/>
</dbReference>
<proteinExistence type="predicted"/>
<sequence length="289" mass="32771">MKIIKKYRIAILALAFIAFSGCSHEDLLKESQLDLSNPVQTDLDKWITTAYLNPYNMKVQYKWNQNTVDFNRYLYPPQEDKVKPVLEIIQKIWLESYKTIAGPDFVKKIAPREIVLVGGVNLNSTGTITLGLAEGGQRVTLFETDYVDKTDRENVKRFIHTIQHEYIHILNQTKPYDEKALSKITPSGYTANWYASNDAVANEEGFITAYARSNINEDFAEMASIMLINSKAEYDAILAGIDSDEAVAAIRAKEAIVVKYFKEAFNLDFYALRDEAEKNTTAVVNGNKN</sequence>
<keyword evidence="1" id="KW-0732">Signal</keyword>
<feature type="chain" id="PRO_5027928046" description="Substrate import-associated zinc metallohydrolase lipoprotein" evidence="1">
    <location>
        <begin position="26"/>
        <end position="289"/>
    </location>
</feature>
<evidence type="ECO:0000313" key="2">
    <source>
        <dbReference type="EMBL" id="CAD0007940.1"/>
    </source>
</evidence>
<keyword evidence="3" id="KW-1185">Reference proteome</keyword>
<gene>
    <name evidence="2" type="ORF">FLAT13_04130</name>
</gene>
<dbReference type="AlphaFoldDB" id="A0A6V6Z839"/>
<name>A0A6V6Z839_9FLAO</name>
<feature type="signal peptide" evidence="1">
    <location>
        <begin position="1"/>
        <end position="25"/>
    </location>
</feature>